<feature type="signal peptide" evidence="1">
    <location>
        <begin position="1"/>
        <end position="20"/>
    </location>
</feature>
<evidence type="ECO:0000259" key="2">
    <source>
        <dbReference type="Pfam" id="PF18962"/>
    </source>
</evidence>
<dbReference type="Pfam" id="PF18962">
    <property type="entry name" value="Por_Secre_tail"/>
    <property type="match status" value="1"/>
</dbReference>
<dbReference type="AlphaFoldDB" id="A0A5N1IM85"/>
<dbReference type="Gene3D" id="2.60.40.2700">
    <property type="match status" value="1"/>
</dbReference>
<evidence type="ECO:0000313" key="3">
    <source>
        <dbReference type="EMBL" id="KAA9331134.1"/>
    </source>
</evidence>
<evidence type="ECO:0000313" key="4">
    <source>
        <dbReference type="Proteomes" id="UP000326570"/>
    </source>
</evidence>
<organism evidence="3 4">
    <name type="scientific">Adhaeribacter soli</name>
    <dbReference type="NCBI Taxonomy" id="2607655"/>
    <lineage>
        <taxon>Bacteria</taxon>
        <taxon>Pseudomonadati</taxon>
        <taxon>Bacteroidota</taxon>
        <taxon>Cytophagia</taxon>
        <taxon>Cytophagales</taxon>
        <taxon>Hymenobacteraceae</taxon>
        <taxon>Adhaeribacter</taxon>
    </lineage>
</organism>
<comment type="caution">
    <text evidence="3">The sequence shown here is derived from an EMBL/GenBank/DDBJ whole genome shotgun (WGS) entry which is preliminary data.</text>
</comment>
<name>A0A5N1IM85_9BACT</name>
<dbReference type="RefSeq" id="WP_150904657.1">
    <property type="nucleotide sequence ID" value="NZ_VTWT01000008.1"/>
</dbReference>
<protein>
    <submittedName>
        <fullName evidence="3">T9SS type A sorting domain-containing protein</fullName>
    </submittedName>
</protein>
<dbReference type="InterPro" id="IPR011050">
    <property type="entry name" value="Pectin_lyase_fold/virulence"/>
</dbReference>
<dbReference type="Proteomes" id="UP000326570">
    <property type="component" value="Unassembled WGS sequence"/>
</dbReference>
<dbReference type="SUPFAM" id="SSF51126">
    <property type="entry name" value="Pectin lyase-like"/>
    <property type="match status" value="1"/>
</dbReference>
<proteinExistence type="predicted"/>
<keyword evidence="4" id="KW-1185">Reference proteome</keyword>
<reference evidence="3 4" key="1">
    <citation type="submission" date="2019-09" db="EMBL/GenBank/DDBJ databases">
        <title>Genome sequence of Adhaeribacter sp. M2.</title>
        <authorList>
            <person name="Srinivasan S."/>
        </authorList>
    </citation>
    <scope>NUCLEOTIDE SEQUENCE [LARGE SCALE GENOMIC DNA]</scope>
    <source>
        <strain evidence="3 4">M2</strain>
    </source>
</reference>
<dbReference type="Gene3D" id="2.160.20.10">
    <property type="entry name" value="Single-stranded right-handed beta-helix, Pectin lyase-like"/>
    <property type="match status" value="1"/>
</dbReference>
<dbReference type="NCBIfam" id="TIGR04183">
    <property type="entry name" value="Por_Secre_tail"/>
    <property type="match status" value="1"/>
</dbReference>
<dbReference type="InterPro" id="IPR026444">
    <property type="entry name" value="Secre_tail"/>
</dbReference>
<dbReference type="SMART" id="SM00710">
    <property type="entry name" value="PbH1"/>
    <property type="match status" value="6"/>
</dbReference>
<accession>A0A5N1IM85</accession>
<gene>
    <name evidence="3" type="ORF">F0P94_14655</name>
</gene>
<dbReference type="InterPro" id="IPR006626">
    <property type="entry name" value="PbH1"/>
</dbReference>
<keyword evidence="1" id="KW-0732">Signal</keyword>
<dbReference type="InterPro" id="IPR012334">
    <property type="entry name" value="Pectin_lyas_fold"/>
</dbReference>
<sequence>MKTLLSYFLLLLLLAGTSYAQTVATITGTASSLPTYHAGPIYRSSASSAYDASRYSYLFTPAELAAAGIPNGAIITKVAWNKSNNTATSTGATGIFGIYMKNSAATDFSAASVPWATQVAGATQVYNNTSQAIPATIGWLDFPLNTNFQYTGGSLEISTDWDINQATGNPTTAAINWEVSTATDRIYGISNTTTPTANLSSTSNSIGNLDNLRPNIQITFLANPCTAPPTGGTTISSAGSTCPNANFTLSLNGTSVGIGLTYQWQSSANGTTGWTNIAGATSSSLTTSQTASTYYRAQVTCSGQTAASTPVQVTTSATPISGTFTIDKNAPASATNFTSFATALASLDCAGAGGPIVFNVVAGSGPYTENVVIPNISGTSATNTITFNGNGNTLRATSSSADATLKLDGSRFIRIDNLVMEADPAATTNAVVRLVNNANDNIISNATLKHNITSSSTSYNLYVYSGSSNNTFQNNTITGGYYGIYNYGASATPVNNNHFIGNTVKDQYTYGIYNYYANNTRIEGNNISRPSRTGVGSFYGITLSTSTTGSLVTKNRIHNSHGAATSLTGLVYALYTTGADATVGNENVFTNNLVYNINNTGTIYGIYSTTSDGAHFFHNTISLDNTANTGTVRGFYQLTTATNVKFQNNIVNIIGGTSGAKHALYFGTTASTITSNNNVLYQTGGASTSGIGYLTSNRATLTDWQAAGAYDQNSVSVDPQFAAPATGDFTPTNAAANNKGGALVPAVTTDINGLIRNPNTPDPGAYEFMNNATDVGITAITSPNSVCGLTATETVTVVLTNFGTNPQSNIPVSYSINGGNPVTATYAGPLAPGANVTYNFTVPANLSTAGGYTFKAYTALTGDMVLSNDTTTKAVSNSLFATLPISLDFETNNTGLTALKQVVNSNSTLAEDAGASSGTPSSTKGLVMAGVSSSAWTMPLPTVNPWTMNPNHLAGVYLCFNPVSGADSLILRFDLKQLYKDANRNTNFRVTVNGIQVGPTYNPPFDPSNPATPIVWKNIRVDLSSYIGRPSIEVGLESSVKEAYAGGNGTANLIDNVSIISYMPTGLKANLLQSQLSVYPNPSNGTFKVDLPQGKTYELTVTDLTGKVIMTQSTSGGLNQLQLNKAAKGIYLLKVKGENGTATRKLIIE</sequence>
<evidence type="ECO:0000256" key="1">
    <source>
        <dbReference type="SAM" id="SignalP"/>
    </source>
</evidence>
<feature type="chain" id="PRO_5024885556" evidence="1">
    <location>
        <begin position="21"/>
        <end position="1149"/>
    </location>
</feature>
<dbReference type="EMBL" id="VTWT01000008">
    <property type="protein sequence ID" value="KAA9331134.1"/>
    <property type="molecule type" value="Genomic_DNA"/>
</dbReference>
<feature type="domain" description="Secretion system C-terminal sorting" evidence="2">
    <location>
        <begin position="1078"/>
        <end position="1148"/>
    </location>
</feature>